<protein>
    <submittedName>
        <fullName evidence="5">Flagellar biosynthesis protein FlgN</fullName>
    </submittedName>
    <submittedName>
        <fullName evidence="4">Flagellar protein FlgN</fullName>
    </submittedName>
</protein>
<dbReference type="EMBL" id="BPEU01000022">
    <property type="protein sequence ID" value="GIU43577.1"/>
    <property type="molecule type" value="Genomic_DNA"/>
</dbReference>
<reference evidence="5 6" key="1">
    <citation type="submission" date="2016-07" db="EMBL/GenBank/DDBJ databases">
        <title>Whole-genome of two Shewanella species isolated from a digestive organ of sea cucumber Apostichopus japonicus Selenka 1867.</title>
        <authorList>
            <person name="Hong H.-H."/>
            <person name="Choi H."/>
            <person name="Cheon S."/>
            <person name="Oh J.-S."/>
            <person name="Lee H.-G."/>
            <person name="Park C."/>
        </authorList>
    </citation>
    <scope>NUCLEOTIDE SEQUENCE [LARGE SCALE GENOMIC DNA]</scope>
    <source>
        <strain evidence="5 6">CSB03KR</strain>
    </source>
</reference>
<dbReference type="InterPro" id="IPR036679">
    <property type="entry name" value="FlgN-like_sf"/>
</dbReference>
<sequence>MNSIADIIVNQHNLLINLKEVIEAEKAALIEQDADRLLGLASNKAKLLNEIKLNDESLSAHPDNAELKTNADIVKQVENATNLLEECKTLNALNGKLIEHSMASLNRFSQALQASRNASSLTYDQKGKTSTISTLGNNLKA</sequence>
<keyword evidence="3" id="KW-1005">Bacterial flagellum biogenesis</keyword>
<evidence type="ECO:0000256" key="3">
    <source>
        <dbReference type="ARBA" id="ARBA00022795"/>
    </source>
</evidence>
<keyword evidence="7" id="KW-1185">Reference proteome</keyword>
<dbReference type="Proteomes" id="UP000773469">
    <property type="component" value="Unassembled WGS sequence"/>
</dbReference>
<dbReference type="OrthoDB" id="5900563at2"/>
<name>A0A1E5IVP0_SHECO</name>
<reference evidence="4 7" key="2">
    <citation type="submission" date="2021-05" db="EMBL/GenBank/DDBJ databases">
        <title>Molecular characterization for Shewanella algae harboring chromosomal blaOXA-55-like strains isolated from clinical and environment sample.</title>
        <authorList>
            <person name="Ohama Y."/>
            <person name="Aoki K."/>
            <person name="Harada S."/>
            <person name="Moriya K."/>
            <person name="Ishii Y."/>
            <person name="Tateda K."/>
        </authorList>
    </citation>
    <scope>NUCLEOTIDE SEQUENCE [LARGE SCALE GENOMIC DNA]</scope>
    <source>
        <strain evidence="4 7">MBTL60-118</strain>
    </source>
</reference>
<evidence type="ECO:0000313" key="6">
    <source>
        <dbReference type="Proteomes" id="UP000095230"/>
    </source>
</evidence>
<evidence type="ECO:0000256" key="2">
    <source>
        <dbReference type="ARBA" id="ARBA00007703"/>
    </source>
</evidence>
<evidence type="ECO:0000313" key="7">
    <source>
        <dbReference type="Proteomes" id="UP000773469"/>
    </source>
</evidence>
<comment type="caution">
    <text evidence="5">The sequence shown here is derived from an EMBL/GenBank/DDBJ whole genome shotgun (WGS) entry which is preliminary data.</text>
</comment>
<dbReference type="SUPFAM" id="SSF140566">
    <property type="entry name" value="FlgN-like"/>
    <property type="match status" value="1"/>
</dbReference>
<keyword evidence="5" id="KW-0969">Cilium</keyword>
<dbReference type="AlphaFoldDB" id="A0A1E5IVP0"/>
<evidence type="ECO:0000256" key="1">
    <source>
        <dbReference type="ARBA" id="ARBA00002397"/>
    </source>
</evidence>
<dbReference type="RefSeq" id="WP_028765237.1">
    <property type="nucleotide sequence ID" value="NZ_BPEU01000022.1"/>
</dbReference>
<dbReference type="Pfam" id="PF05130">
    <property type="entry name" value="FlgN"/>
    <property type="match status" value="1"/>
</dbReference>
<accession>A0A1E5IVP0</accession>
<dbReference type="Gene3D" id="1.20.58.300">
    <property type="entry name" value="FlgN-like"/>
    <property type="match status" value="1"/>
</dbReference>
<keyword evidence="5" id="KW-0966">Cell projection</keyword>
<dbReference type="InterPro" id="IPR007809">
    <property type="entry name" value="FlgN-like"/>
</dbReference>
<keyword evidence="5" id="KW-0282">Flagellum</keyword>
<dbReference type="EMBL" id="MCBT01000018">
    <property type="protein sequence ID" value="OEG74602.1"/>
    <property type="molecule type" value="Genomic_DNA"/>
</dbReference>
<gene>
    <name evidence="4" type="primary">flgN</name>
    <name evidence="5" type="ORF">BEL05_19405</name>
    <name evidence="4" type="ORF">TUM3794_29580</name>
</gene>
<comment type="function">
    <text evidence="1">Required for the efficient initiation of filament assembly.</text>
</comment>
<dbReference type="STRING" id="23.BEL05_19405"/>
<evidence type="ECO:0000313" key="5">
    <source>
        <dbReference type="EMBL" id="OEG74602.1"/>
    </source>
</evidence>
<proteinExistence type="inferred from homology"/>
<comment type="similarity">
    <text evidence="2">Belongs to the FlgN family.</text>
</comment>
<evidence type="ECO:0000313" key="4">
    <source>
        <dbReference type="EMBL" id="GIU43577.1"/>
    </source>
</evidence>
<dbReference type="GO" id="GO:0044780">
    <property type="term" value="P:bacterial-type flagellum assembly"/>
    <property type="evidence" value="ECO:0007669"/>
    <property type="project" value="InterPro"/>
</dbReference>
<organism evidence="5 6">
    <name type="scientific">Shewanella colwelliana</name>
    <name type="common">Alteromonas colwelliana</name>
    <dbReference type="NCBI Taxonomy" id="23"/>
    <lineage>
        <taxon>Bacteria</taxon>
        <taxon>Pseudomonadati</taxon>
        <taxon>Pseudomonadota</taxon>
        <taxon>Gammaproteobacteria</taxon>
        <taxon>Alteromonadales</taxon>
        <taxon>Shewanellaceae</taxon>
        <taxon>Shewanella</taxon>
    </lineage>
</organism>
<dbReference type="Proteomes" id="UP000095230">
    <property type="component" value="Unassembled WGS sequence"/>
</dbReference>